<gene>
    <name evidence="1" type="ORF">METZ01_LOCUS148787</name>
</gene>
<protein>
    <submittedName>
        <fullName evidence="1">Uncharacterized protein</fullName>
    </submittedName>
</protein>
<organism evidence="1">
    <name type="scientific">marine metagenome</name>
    <dbReference type="NCBI Taxonomy" id="408172"/>
    <lineage>
        <taxon>unclassified sequences</taxon>
        <taxon>metagenomes</taxon>
        <taxon>ecological metagenomes</taxon>
    </lineage>
</organism>
<dbReference type="EMBL" id="UINC01023717">
    <property type="protein sequence ID" value="SVA95933.1"/>
    <property type="molecule type" value="Genomic_DNA"/>
</dbReference>
<reference evidence="1" key="1">
    <citation type="submission" date="2018-05" db="EMBL/GenBank/DDBJ databases">
        <authorList>
            <person name="Lanie J.A."/>
            <person name="Ng W.-L."/>
            <person name="Kazmierczak K.M."/>
            <person name="Andrzejewski T.M."/>
            <person name="Davidsen T.M."/>
            <person name="Wayne K.J."/>
            <person name="Tettelin H."/>
            <person name="Glass J.I."/>
            <person name="Rusch D."/>
            <person name="Podicherti R."/>
            <person name="Tsui H.-C.T."/>
            <person name="Winkler M.E."/>
        </authorList>
    </citation>
    <scope>NUCLEOTIDE SEQUENCE</scope>
</reference>
<evidence type="ECO:0000313" key="1">
    <source>
        <dbReference type="EMBL" id="SVA95933.1"/>
    </source>
</evidence>
<name>A0A382A4R1_9ZZZZ</name>
<sequence length="83" mass="9195">MPTPYLKANLEKKGGAAMKINHLIKLALVLFAFSGFVACSSSSEEVIPEEVAETTESGIDATTRRIRKQEEEARRRAININVF</sequence>
<proteinExistence type="predicted"/>
<accession>A0A382A4R1</accession>
<dbReference type="AlphaFoldDB" id="A0A382A4R1"/>